<dbReference type="PANTHER" id="PTHR42852:SF6">
    <property type="entry name" value="THIOL:DISULFIDE INTERCHANGE PROTEIN DSBE"/>
    <property type="match status" value="1"/>
</dbReference>
<dbReference type="InterPro" id="IPR013766">
    <property type="entry name" value="Thioredoxin_domain"/>
</dbReference>
<evidence type="ECO:0000256" key="1">
    <source>
        <dbReference type="ARBA" id="ARBA00004196"/>
    </source>
</evidence>
<evidence type="ECO:0000256" key="4">
    <source>
        <dbReference type="ARBA" id="ARBA00023157"/>
    </source>
</evidence>
<dbReference type="PANTHER" id="PTHR42852">
    <property type="entry name" value="THIOL:DISULFIDE INTERCHANGE PROTEIN DSBE"/>
    <property type="match status" value="1"/>
</dbReference>
<feature type="compositionally biased region" description="Low complexity" evidence="6">
    <location>
        <begin position="89"/>
        <end position="102"/>
    </location>
</feature>
<feature type="compositionally biased region" description="Basic and acidic residues" evidence="6">
    <location>
        <begin position="1"/>
        <end position="11"/>
    </location>
</feature>
<evidence type="ECO:0000256" key="5">
    <source>
        <dbReference type="ARBA" id="ARBA00023284"/>
    </source>
</evidence>
<evidence type="ECO:0000313" key="9">
    <source>
        <dbReference type="EMBL" id="RRO86573.1"/>
    </source>
</evidence>
<keyword evidence="3" id="KW-0735">Signal-anchor</keyword>
<accession>A0A426PYU1</accession>
<keyword evidence="7" id="KW-1133">Transmembrane helix</keyword>
<dbReference type="CDD" id="cd02966">
    <property type="entry name" value="TlpA_like_family"/>
    <property type="match status" value="1"/>
</dbReference>
<keyword evidence="5" id="KW-0676">Redox-active center</keyword>
<comment type="subcellular location">
    <subcellularLocation>
        <location evidence="1">Cell envelope</location>
    </subcellularLocation>
</comment>
<dbReference type="PROSITE" id="PS00194">
    <property type="entry name" value="THIOREDOXIN_1"/>
    <property type="match status" value="1"/>
</dbReference>
<sequence length="290" mass="28095">MTGRDGGRGPADDGVTAAHADDGAGGGADAVSGVTDADGASPVTDAGASRADRLRLPLLVAVVVVGLLIAAVPVVVSLTADPSAPPAPALTTTPGDPAAAGVAGPGAGGPDGAPADPEGTTYRVPAARRAACPAPAGGTSGTGTGGGAAPDAVLAGVRLPCLTTGGGEDVDLADALAGKPTVLNVWAWWCAPCREELPVIREAAQRHPEWNVVGVHLDGRGQAGVDMLDDLGVTVPSYQDSRSAVAAAAELPAVVPVTLVLRPDGTRAALHAGPFADLADLEAAVTGALG</sequence>
<protein>
    <submittedName>
        <fullName evidence="9">TlpA family protein disulfide reductase</fullName>
    </submittedName>
</protein>
<organism evidence="9 10">
    <name type="scientific">Corynebacterium bovis</name>
    <dbReference type="NCBI Taxonomy" id="36808"/>
    <lineage>
        <taxon>Bacteria</taxon>
        <taxon>Bacillati</taxon>
        <taxon>Actinomycetota</taxon>
        <taxon>Actinomycetes</taxon>
        <taxon>Mycobacteriales</taxon>
        <taxon>Corynebacteriaceae</taxon>
        <taxon>Corynebacterium</taxon>
    </lineage>
</organism>
<dbReference type="RefSeq" id="WP_125207159.1">
    <property type="nucleotide sequence ID" value="NZ_JBAHVN010000004.1"/>
</dbReference>
<evidence type="ECO:0000256" key="7">
    <source>
        <dbReference type="SAM" id="Phobius"/>
    </source>
</evidence>
<dbReference type="Proteomes" id="UP000276526">
    <property type="component" value="Unassembled WGS sequence"/>
</dbReference>
<dbReference type="AlphaFoldDB" id="A0A426PYU1"/>
<evidence type="ECO:0000259" key="8">
    <source>
        <dbReference type="PROSITE" id="PS51352"/>
    </source>
</evidence>
<dbReference type="InterPro" id="IPR036249">
    <property type="entry name" value="Thioredoxin-like_sf"/>
</dbReference>
<evidence type="ECO:0000256" key="6">
    <source>
        <dbReference type="SAM" id="MobiDB-lite"/>
    </source>
</evidence>
<keyword evidence="4" id="KW-1015">Disulfide bond</keyword>
<dbReference type="GO" id="GO:0016209">
    <property type="term" value="F:antioxidant activity"/>
    <property type="evidence" value="ECO:0007669"/>
    <property type="project" value="InterPro"/>
</dbReference>
<proteinExistence type="predicted"/>
<name>A0A426PYU1_9CORY</name>
<dbReference type="Gene3D" id="3.40.30.10">
    <property type="entry name" value="Glutaredoxin"/>
    <property type="match status" value="1"/>
</dbReference>
<dbReference type="GO" id="GO:0017004">
    <property type="term" value="P:cytochrome complex assembly"/>
    <property type="evidence" value="ECO:0007669"/>
    <property type="project" value="UniProtKB-KW"/>
</dbReference>
<evidence type="ECO:0000256" key="2">
    <source>
        <dbReference type="ARBA" id="ARBA00022748"/>
    </source>
</evidence>
<feature type="domain" description="Thioredoxin" evidence="8">
    <location>
        <begin position="143"/>
        <end position="290"/>
    </location>
</feature>
<comment type="caution">
    <text evidence="9">The sequence shown here is derived from an EMBL/GenBank/DDBJ whole genome shotgun (WGS) entry which is preliminary data.</text>
</comment>
<gene>
    <name evidence="9" type="ORF">CXF48_06030</name>
</gene>
<dbReference type="Pfam" id="PF00578">
    <property type="entry name" value="AhpC-TSA"/>
    <property type="match status" value="1"/>
</dbReference>
<dbReference type="InterPro" id="IPR050553">
    <property type="entry name" value="Thioredoxin_ResA/DsbE_sf"/>
</dbReference>
<feature type="region of interest" description="Disordered" evidence="6">
    <location>
        <begin position="1"/>
        <end position="48"/>
    </location>
</feature>
<feature type="region of interest" description="Disordered" evidence="6">
    <location>
        <begin position="82"/>
        <end position="120"/>
    </location>
</feature>
<feature type="transmembrane region" description="Helical" evidence="7">
    <location>
        <begin position="58"/>
        <end position="80"/>
    </location>
</feature>
<dbReference type="InterPro" id="IPR017937">
    <property type="entry name" value="Thioredoxin_CS"/>
</dbReference>
<keyword evidence="2" id="KW-0201">Cytochrome c-type biogenesis</keyword>
<reference evidence="9 10" key="1">
    <citation type="submission" date="2018-01" db="EMBL/GenBank/DDBJ databases">
        <title>Twenty Corynebacterium bovis Genomes.</title>
        <authorList>
            <person name="Gulvik C.A."/>
        </authorList>
    </citation>
    <scope>NUCLEOTIDE SEQUENCE [LARGE SCALE GENOMIC DNA]</scope>
    <source>
        <strain evidence="9 10">F6900</strain>
    </source>
</reference>
<evidence type="ECO:0000256" key="3">
    <source>
        <dbReference type="ARBA" id="ARBA00022968"/>
    </source>
</evidence>
<dbReference type="SUPFAM" id="SSF52833">
    <property type="entry name" value="Thioredoxin-like"/>
    <property type="match status" value="1"/>
</dbReference>
<feature type="compositionally biased region" description="Low complexity" evidence="6">
    <location>
        <begin position="29"/>
        <end position="40"/>
    </location>
</feature>
<keyword evidence="7" id="KW-0472">Membrane</keyword>
<evidence type="ECO:0000313" key="10">
    <source>
        <dbReference type="Proteomes" id="UP000276526"/>
    </source>
</evidence>
<keyword evidence="7" id="KW-0812">Transmembrane</keyword>
<dbReference type="GO" id="GO:0030313">
    <property type="term" value="C:cell envelope"/>
    <property type="evidence" value="ECO:0007669"/>
    <property type="project" value="UniProtKB-SubCell"/>
</dbReference>
<dbReference type="GO" id="GO:0016491">
    <property type="term" value="F:oxidoreductase activity"/>
    <property type="evidence" value="ECO:0007669"/>
    <property type="project" value="InterPro"/>
</dbReference>
<dbReference type="PROSITE" id="PS51352">
    <property type="entry name" value="THIOREDOXIN_2"/>
    <property type="match status" value="1"/>
</dbReference>
<dbReference type="EMBL" id="PQNK01000008">
    <property type="protein sequence ID" value="RRO86573.1"/>
    <property type="molecule type" value="Genomic_DNA"/>
</dbReference>
<dbReference type="InterPro" id="IPR000866">
    <property type="entry name" value="AhpC/TSA"/>
</dbReference>